<keyword evidence="2" id="KW-1185">Reference proteome</keyword>
<evidence type="ECO:0000313" key="1">
    <source>
        <dbReference type="EMBL" id="KAG5188907.1"/>
    </source>
</evidence>
<evidence type="ECO:0000313" key="2">
    <source>
        <dbReference type="Proteomes" id="UP000664859"/>
    </source>
</evidence>
<dbReference type="EMBL" id="JAFCMP010000060">
    <property type="protein sequence ID" value="KAG5188907.1"/>
    <property type="molecule type" value="Genomic_DNA"/>
</dbReference>
<sequence>MQWPSLSIVQCAMRRRAKVGVLCYRLCARAARVALLLLPVIRAAPGTAQAGSNSTSVANTGRYSAHQPCITACCDTCAGGALSYGALHNYQKVGHAGCSPCRFLGAFAAATLLCRTLPRALRAQLRGARTRGEYMTPKFQHVARMGLTAVARSRQHQPPGRAVGGGVFR</sequence>
<comment type="caution">
    <text evidence="1">The sequence shown here is derived from an EMBL/GenBank/DDBJ whole genome shotgun (WGS) entry which is preliminary data.</text>
</comment>
<gene>
    <name evidence="1" type="ORF">JKP88DRAFT_24309</name>
</gene>
<accession>A0A836CJY3</accession>
<organism evidence="1 2">
    <name type="scientific">Tribonema minus</name>
    <dbReference type="NCBI Taxonomy" id="303371"/>
    <lineage>
        <taxon>Eukaryota</taxon>
        <taxon>Sar</taxon>
        <taxon>Stramenopiles</taxon>
        <taxon>Ochrophyta</taxon>
        <taxon>PX clade</taxon>
        <taxon>Xanthophyceae</taxon>
        <taxon>Tribonematales</taxon>
        <taxon>Tribonemataceae</taxon>
        <taxon>Tribonema</taxon>
    </lineage>
</organism>
<name>A0A836CJY3_9STRA</name>
<proteinExistence type="predicted"/>
<dbReference type="Proteomes" id="UP000664859">
    <property type="component" value="Unassembled WGS sequence"/>
</dbReference>
<protein>
    <submittedName>
        <fullName evidence="1">Uncharacterized protein</fullName>
    </submittedName>
</protein>
<dbReference type="AlphaFoldDB" id="A0A836CJY3"/>
<reference evidence="1" key="1">
    <citation type="submission" date="2021-02" db="EMBL/GenBank/DDBJ databases">
        <title>First Annotated Genome of the Yellow-green Alga Tribonema minus.</title>
        <authorList>
            <person name="Mahan K.M."/>
        </authorList>
    </citation>
    <scope>NUCLEOTIDE SEQUENCE</scope>
    <source>
        <strain evidence="1">UTEX B ZZ1240</strain>
    </source>
</reference>